<accession>A0AAD3DRT7</accession>
<dbReference type="EMBL" id="BMAR01000010">
    <property type="protein sequence ID" value="GFR45812.1"/>
    <property type="molecule type" value="Genomic_DNA"/>
</dbReference>
<name>A0AAD3DRT7_9CHLO</name>
<dbReference type="AlphaFoldDB" id="A0AAD3DRT7"/>
<reference evidence="2 3" key="1">
    <citation type="journal article" date="2021" name="Sci. Rep.">
        <title>Genome sequencing of the multicellular alga Astrephomene provides insights into convergent evolution of germ-soma differentiation.</title>
        <authorList>
            <person name="Yamashita S."/>
            <person name="Yamamoto K."/>
            <person name="Matsuzaki R."/>
            <person name="Suzuki S."/>
            <person name="Yamaguchi H."/>
            <person name="Hirooka S."/>
            <person name="Minakuchi Y."/>
            <person name="Miyagishima S."/>
            <person name="Kawachi M."/>
            <person name="Toyoda A."/>
            <person name="Nozaki H."/>
        </authorList>
    </citation>
    <scope>NUCLEOTIDE SEQUENCE [LARGE SCALE GENOMIC DNA]</scope>
    <source>
        <strain evidence="2 3">NIES-4017</strain>
    </source>
</reference>
<feature type="compositionally biased region" description="Acidic residues" evidence="1">
    <location>
        <begin position="155"/>
        <end position="231"/>
    </location>
</feature>
<evidence type="ECO:0000256" key="1">
    <source>
        <dbReference type="SAM" id="MobiDB-lite"/>
    </source>
</evidence>
<comment type="caution">
    <text evidence="2">The sequence shown here is derived from an EMBL/GenBank/DDBJ whole genome shotgun (WGS) entry which is preliminary data.</text>
</comment>
<gene>
    <name evidence="2" type="ORF">Agub_g7268</name>
</gene>
<feature type="region of interest" description="Disordered" evidence="1">
    <location>
        <begin position="151"/>
        <end position="231"/>
    </location>
</feature>
<organism evidence="2 3">
    <name type="scientific">Astrephomene gubernaculifera</name>
    <dbReference type="NCBI Taxonomy" id="47775"/>
    <lineage>
        <taxon>Eukaryota</taxon>
        <taxon>Viridiplantae</taxon>
        <taxon>Chlorophyta</taxon>
        <taxon>core chlorophytes</taxon>
        <taxon>Chlorophyceae</taxon>
        <taxon>CS clade</taxon>
        <taxon>Chlamydomonadales</taxon>
        <taxon>Astrephomenaceae</taxon>
        <taxon>Astrephomene</taxon>
    </lineage>
</organism>
<evidence type="ECO:0000313" key="3">
    <source>
        <dbReference type="Proteomes" id="UP001054857"/>
    </source>
</evidence>
<dbReference type="Proteomes" id="UP001054857">
    <property type="component" value="Unassembled WGS sequence"/>
</dbReference>
<sequence length="231" mass="26382">MPVRGNATGWRRRALRLVELCLRLDAEHVLSRAMKRWPVAALLEATEEWDASRFAAVARDWRLKKVARLLEARGHRFAVQCCAEWEPEFLTVVLPQVSLVTARHVLAGLYFRSEDKDLSPYECRLIVEAFPPSVRRKLLRKFEERDVSRVLRAEEGDEDEDDEEDSEDDEDGEDSSDSLDDFIVDGETDGEADADGDEDADEEMQGVEGDDVEEGDDDEDDDDEEEEESDD</sequence>
<proteinExistence type="predicted"/>
<keyword evidence="3" id="KW-1185">Reference proteome</keyword>
<protein>
    <submittedName>
        <fullName evidence="2">Uncharacterized protein</fullName>
    </submittedName>
</protein>
<evidence type="ECO:0000313" key="2">
    <source>
        <dbReference type="EMBL" id="GFR45812.1"/>
    </source>
</evidence>